<comment type="caution">
    <text evidence="4">The sequence shown here is derived from an EMBL/GenBank/DDBJ whole genome shotgun (WGS) entry which is preliminary data.</text>
</comment>
<evidence type="ECO:0000256" key="2">
    <source>
        <dbReference type="SAM" id="Phobius"/>
    </source>
</evidence>
<keyword evidence="2" id="KW-0472">Membrane</keyword>
<feature type="region of interest" description="Disordered" evidence="1">
    <location>
        <begin position="263"/>
        <end position="353"/>
    </location>
</feature>
<proteinExistence type="predicted"/>
<dbReference type="EMBL" id="CASHTH010000889">
    <property type="protein sequence ID" value="CAI8008723.1"/>
    <property type="molecule type" value="Genomic_DNA"/>
</dbReference>
<keyword evidence="2" id="KW-0812">Transmembrane</keyword>
<evidence type="ECO:0000259" key="3">
    <source>
        <dbReference type="PROSITE" id="PS50042"/>
    </source>
</evidence>
<feature type="transmembrane region" description="Helical" evidence="2">
    <location>
        <begin position="231"/>
        <end position="251"/>
    </location>
</feature>
<name>A0AA35W5B2_GEOBA</name>
<dbReference type="InterPro" id="IPR018490">
    <property type="entry name" value="cNMP-bd_dom_sf"/>
</dbReference>
<dbReference type="Gene3D" id="2.60.120.10">
    <property type="entry name" value="Jelly Rolls"/>
    <property type="match status" value="1"/>
</dbReference>
<feature type="region of interest" description="Disordered" evidence="1">
    <location>
        <begin position="1"/>
        <end position="43"/>
    </location>
</feature>
<dbReference type="AlphaFoldDB" id="A0AA35W5B2"/>
<sequence>MNMEPRGFVQSTSGEVAPIEPCLSPRTEGEEEEEEAPGQSGGMKKAVEEFHGAGAVLGELGVLENTSHVLSIQCETPVRAFFLDGESMQQILQQYPVVEERLWRVSGIRTALQLLPQLPDYQDWPMTKLMLMCEGAYIATPPDEPAPTFEVTQDHREVILVSGEVRDVGSRERLVAPCVVPNNFRHLMMNVGSPRLLVISDSASDPVDQHEEEEEELTFKPRVTHRQRLRVLLLNLFSHFLSLLHLLGVGLHRLREWRRRRVSEDVAAEEEEGRGSEGSRGSLNHTPQWAEPEMTPETLQLEMEAATPLPGENVTTPPGDSPGWAPRGSKDEDEEKVDPTSVALPASNTSFTH</sequence>
<accession>A0AA35W5B2</accession>
<keyword evidence="2" id="KW-1133">Transmembrane helix</keyword>
<evidence type="ECO:0000256" key="1">
    <source>
        <dbReference type="SAM" id="MobiDB-lite"/>
    </source>
</evidence>
<evidence type="ECO:0000313" key="4">
    <source>
        <dbReference type="EMBL" id="CAI8008723.1"/>
    </source>
</evidence>
<dbReference type="Proteomes" id="UP001174909">
    <property type="component" value="Unassembled WGS sequence"/>
</dbReference>
<keyword evidence="5" id="KW-1185">Reference proteome</keyword>
<gene>
    <name evidence="4" type="ORF">GBAR_LOCUS5946</name>
</gene>
<reference evidence="4" key="1">
    <citation type="submission" date="2023-03" db="EMBL/GenBank/DDBJ databases">
        <authorList>
            <person name="Steffen K."/>
            <person name="Cardenas P."/>
        </authorList>
    </citation>
    <scope>NUCLEOTIDE SEQUENCE</scope>
</reference>
<feature type="domain" description="Cyclic nucleotide-binding" evidence="3">
    <location>
        <begin position="52"/>
        <end position="92"/>
    </location>
</feature>
<dbReference type="CDD" id="cd00038">
    <property type="entry name" value="CAP_ED"/>
    <property type="match status" value="1"/>
</dbReference>
<dbReference type="InterPro" id="IPR014710">
    <property type="entry name" value="RmlC-like_jellyroll"/>
</dbReference>
<dbReference type="PROSITE" id="PS50042">
    <property type="entry name" value="CNMP_BINDING_3"/>
    <property type="match status" value="1"/>
</dbReference>
<organism evidence="4 5">
    <name type="scientific">Geodia barretti</name>
    <name type="common">Barrett's horny sponge</name>
    <dbReference type="NCBI Taxonomy" id="519541"/>
    <lineage>
        <taxon>Eukaryota</taxon>
        <taxon>Metazoa</taxon>
        <taxon>Porifera</taxon>
        <taxon>Demospongiae</taxon>
        <taxon>Heteroscleromorpha</taxon>
        <taxon>Tetractinellida</taxon>
        <taxon>Astrophorina</taxon>
        <taxon>Geodiidae</taxon>
        <taxon>Geodia</taxon>
    </lineage>
</organism>
<dbReference type="InterPro" id="IPR000595">
    <property type="entry name" value="cNMP-bd_dom"/>
</dbReference>
<protein>
    <recommendedName>
        <fullName evidence="3">Cyclic nucleotide-binding domain-containing protein</fullName>
    </recommendedName>
</protein>
<dbReference type="SUPFAM" id="SSF51206">
    <property type="entry name" value="cAMP-binding domain-like"/>
    <property type="match status" value="1"/>
</dbReference>
<evidence type="ECO:0000313" key="5">
    <source>
        <dbReference type="Proteomes" id="UP001174909"/>
    </source>
</evidence>